<organism evidence="1 2">
    <name type="scientific">Gregarina niphandrodes</name>
    <name type="common">Septate eugregarine</name>
    <dbReference type="NCBI Taxonomy" id="110365"/>
    <lineage>
        <taxon>Eukaryota</taxon>
        <taxon>Sar</taxon>
        <taxon>Alveolata</taxon>
        <taxon>Apicomplexa</taxon>
        <taxon>Conoidasida</taxon>
        <taxon>Gregarinasina</taxon>
        <taxon>Eugregarinorida</taxon>
        <taxon>Gregarinidae</taxon>
        <taxon>Gregarina</taxon>
    </lineage>
</organism>
<evidence type="ECO:0000313" key="2">
    <source>
        <dbReference type="Proteomes" id="UP000019763"/>
    </source>
</evidence>
<proteinExistence type="predicted"/>
<dbReference type="GeneID" id="22914872"/>
<protein>
    <submittedName>
        <fullName evidence="1">Uncharacterized protein</fullName>
    </submittedName>
</protein>
<keyword evidence="2" id="KW-1185">Reference proteome</keyword>
<sequence>MRGSVMRGSVMRGSVMRGSEAEQCRVALGVMVAGLSLLRALLDGGGSMDCENDQVSVRGYAFLLTGPTDWKSTERELRDSVIPQQGLYGFSWSWAYDILLNDWDHMIPYVVKQEWERQGGCRTVATLARIAAKIGPGQIPTMSYYECSSEDHTERIAFTEEVFETVFRRHYQIWSDQFGFDQFAREFKEALFLSMRDLFIDRQMDESAMAETSHGQKILSWQELRCRLLCRLCEHIRTWGQCSSHMDGHRDRHTHRIPPGLSSWVRAMRCSRQRDFDSVENRLSWMKYGDLISRMRGGGYGCGSREDYWVGKVWANGVTHLPCYSIRLYGPVGSDVHLGSRAFESRDAPKRHEMIMEYFEAQGNKLKPCIMEVDEIVDEIATVGLIPDSDKLLVTQMVIDYLLKDWTPPSNTPSVVVCSEVQPIRRAESRGPASAKDKLRRHIRDATTAAKSEVLKSGVVPDDISELGVPFRISRKSPAPPLPLCTLMWAYDVLKYDLFHVLPVRYIRSVKRVPSVVELAGYAASKLPCRGQPTYPLHSYPPVLYNNTQEVTNFRAWADDAIARRLRLRRMQRRRLYLPSNREVWSAIKTKWADNLLEECWDKASVLGTEEELVSESVFFATVYSHVCEVLRSE</sequence>
<name>A0A023B0R4_GRENI</name>
<reference evidence="1" key="1">
    <citation type="submission" date="2013-12" db="EMBL/GenBank/DDBJ databases">
        <authorList>
            <person name="Omoto C.K."/>
            <person name="Sibley D."/>
            <person name="Venepally P."/>
            <person name="Hadjithomas M."/>
            <person name="Karamycheva S."/>
            <person name="Brunk B."/>
            <person name="Roos D."/>
            <person name="Caler E."/>
            <person name="Lorenzi H."/>
        </authorList>
    </citation>
    <scope>NUCLEOTIDE SEQUENCE</scope>
</reference>
<dbReference type="EMBL" id="AFNH02001011">
    <property type="protein sequence ID" value="EZG45742.1"/>
    <property type="molecule type" value="Genomic_DNA"/>
</dbReference>
<gene>
    <name evidence="1" type="ORF">GNI_136890</name>
</gene>
<dbReference type="VEuPathDB" id="CryptoDB:GNI_136890"/>
<accession>A0A023B0R4</accession>
<evidence type="ECO:0000313" key="1">
    <source>
        <dbReference type="EMBL" id="EZG45742.1"/>
    </source>
</evidence>
<dbReference type="Proteomes" id="UP000019763">
    <property type="component" value="Unassembled WGS sequence"/>
</dbReference>
<comment type="caution">
    <text evidence="1">The sequence shown here is derived from an EMBL/GenBank/DDBJ whole genome shotgun (WGS) entry which is preliminary data.</text>
</comment>
<dbReference type="AlphaFoldDB" id="A0A023B0R4"/>
<dbReference type="RefSeq" id="XP_011132448.1">
    <property type="nucleotide sequence ID" value="XM_011134146.1"/>
</dbReference>